<feature type="transmembrane region" description="Helical" evidence="8">
    <location>
        <begin position="18"/>
        <end position="41"/>
    </location>
</feature>
<dbReference type="CDD" id="cd06853">
    <property type="entry name" value="GT_WecA_like"/>
    <property type="match status" value="1"/>
</dbReference>
<evidence type="ECO:0000256" key="5">
    <source>
        <dbReference type="ARBA" id="ARBA00022989"/>
    </source>
</evidence>
<keyword evidence="6 8" id="KW-0472">Membrane</keyword>
<feature type="binding site" evidence="7">
    <location>
        <position position="164"/>
    </location>
    <ligand>
        <name>Mg(2+)</name>
        <dbReference type="ChEBI" id="CHEBI:18420"/>
    </ligand>
</feature>
<dbReference type="GO" id="GO:0005886">
    <property type="term" value="C:plasma membrane"/>
    <property type="evidence" value="ECO:0007669"/>
    <property type="project" value="UniProtKB-SubCell"/>
</dbReference>
<comment type="cofactor">
    <cofactor evidence="7">
        <name>Mg(2+)</name>
        <dbReference type="ChEBI" id="CHEBI:18420"/>
    </cofactor>
</comment>
<dbReference type="EMBL" id="CP064936">
    <property type="protein sequence ID" value="QPZ99902.1"/>
    <property type="molecule type" value="Genomic_DNA"/>
</dbReference>
<feature type="transmembrane region" description="Helical" evidence="8">
    <location>
        <begin position="118"/>
        <end position="135"/>
    </location>
</feature>
<dbReference type="InterPro" id="IPR018480">
    <property type="entry name" value="PNAcMuramoyl-5peptid_Trfase_CS"/>
</dbReference>
<proteinExistence type="predicted"/>
<keyword evidence="3 9" id="KW-0808">Transferase</keyword>
<feature type="transmembrane region" description="Helical" evidence="8">
    <location>
        <begin position="290"/>
        <end position="319"/>
    </location>
</feature>
<dbReference type="KEGG" id="tper:IWA51_06320"/>
<protein>
    <submittedName>
        <fullName evidence="9">Undecaprenyl/decaprenyl-phosphate alpha-N-acetylglucosaminyl 1-phosphate transferase</fullName>
    </submittedName>
</protein>
<evidence type="ECO:0000256" key="7">
    <source>
        <dbReference type="PIRSR" id="PIRSR600715-1"/>
    </source>
</evidence>
<feature type="transmembrane region" description="Helical" evidence="8">
    <location>
        <begin position="325"/>
        <end position="347"/>
    </location>
</feature>
<dbReference type="GO" id="GO:0046872">
    <property type="term" value="F:metal ion binding"/>
    <property type="evidence" value="ECO:0007669"/>
    <property type="project" value="UniProtKB-KW"/>
</dbReference>
<sequence>MLKDFFLMLSDFIVKNPLIWICCLASFVLSSVFIPIIIKLCKKHGWYDSVNARKVHKGNIPRLGSMGFVPAFTIMMAVYVLIVRDSSKTMIPFVIAGFVIFVFGIIDDFLDLRAIVKLFIQIIAALIVLIGGFRFKQFYIWTIPAPLGYLITFCWIIGIINAYNLIDGVDGLCGGLSAITLLALGIIYSRSVTDTAAACFILIAAICGFLLYNKPKAKIFMGDGGSQFLGFMIAALPLYQTTATFETNKFFIVINLVSIPLIDCIAAIWRRIRDHRGIMSPDRSHLHHKLMNMGCSVGQILLILLGLQSVICIMCGIAMALKGTAALVLLICTFAGVNVFFCAIHYANRAVIQKQKVLEEK</sequence>
<keyword evidence="10" id="KW-1185">Reference proteome</keyword>
<comment type="subcellular location">
    <subcellularLocation>
        <location evidence="1">Cell membrane</location>
        <topology evidence="1">Multi-pass membrane protein</topology>
    </subcellularLocation>
</comment>
<dbReference type="PROSITE" id="PS01348">
    <property type="entry name" value="MRAY_2"/>
    <property type="match status" value="1"/>
</dbReference>
<feature type="transmembrane region" description="Helical" evidence="8">
    <location>
        <begin position="250"/>
        <end position="269"/>
    </location>
</feature>
<evidence type="ECO:0000313" key="9">
    <source>
        <dbReference type="EMBL" id="QPZ99902.1"/>
    </source>
</evidence>
<dbReference type="GO" id="GO:0009103">
    <property type="term" value="P:lipopolysaccharide biosynthetic process"/>
    <property type="evidence" value="ECO:0007669"/>
    <property type="project" value="TreeGrafter"/>
</dbReference>
<evidence type="ECO:0000256" key="8">
    <source>
        <dbReference type="SAM" id="Phobius"/>
    </source>
</evidence>
<keyword evidence="5 8" id="KW-1133">Transmembrane helix</keyword>
<organism evidence="9 10">
    <name type="scientific">Treponema peruense</name>
    <dbReference type="NCBI Taxonomy" id="2787628"/>
    <lineage>
        <taxon>Bacteria</taxon>
        <taxon>Pseudomonadati</taxon>
        <taxon>Spirochaetota</taxon>
        <taxon>Spirochaetia</taxon>
        <taxon>Spirochaetales</taxon>
        <taxon>Treponemataceae</taxon>
        <taxon>Treponema</taxon>
    </lineage>
</organism>
<dbReference type="Pfam" id="PF00953">
    <property type="entry name" value="Glycos_transf_4"/>
    <property type="match status" value="1"/>
</dbReference>
<evidence type="ECO:0000256" key="1">
    <source>
        <dbReference type="ARBA" id="ARBA00004651"/>
    </source>
</evidence>
<keyword evidence="7" id="KW-0479">Metal-binding</keyword>
<dbReference type="GO" id="GO:0071555">
    <property type="term" value="P:cell wall organization"/>
    <property type="evidence" value="ECO:0007669"/>
    <property type="project" value="TreeGrafter"/>
</dbReference>
<keyword evidence="4 8" id="KW-0812">Transmembrane</keyword>
<keyword evidence="2" id="KW-1003">Cell membrane</keyword>
<keyword evidence="7" id="KW-0460">Magnesium</keyword>
<dbReference type="RefSeq" id="WP_177528663.1">
    <property type="nucleotide sequence ID" value="NZ_CBCSHE010000003.1"/>
</dbReference>
<evidence type="ECO:0000256" key="4">
    <source>
        <dbReference type="ARBA" id="ARBA00022692"/>
    </source>
</evidence>
<feature type="transmembrane region" description="Helical" evidence="8">
    <location>
        <begin position="219"/>
        <end position="238"/>
    </location>
</feature>
<dbReference type="AlphaFoldDB" id="A0A7T3RB79"/>
<dbReference type="GO" id="GO:0044038">
    <property type="term" value="P:cell wall macromolecule biosynthetic process"/>
    <property type="evidence" value="ECO:0007669"/>
    <property type="project" value="TreeGrafter"/>
</dbReference>
<evidence type="ECO:0000313" key="10">
    <source>
        <dbReference type="Proteomes" id="UP000595224"/>
    </source>
</evidence>
<feature type="transmembrane region" description="Helical" evidence="8">
    <location>
        <begin position="89"/>
        <end position="106"/>
    </location>
</feature>
<feature type="transmembrane region" description="Helical" evidence="8">
    <location>
        <begin position="195"/>
        <end position="212"/>
    </location>
</feature>
<dbReference type="InterPro" id="IPR000715">
    <property type="entry name" value="Glycosyl_transferase_4"/>
</dbReference>
<evidence type="ECO:0000256" key="6">
    <source>
        <dbReference type="ARBA" id="ARBA00023136"/>
    </source>
</evidence>
<feature type="transmembrane region" description="Helical" evidence="8">
    <location>
        <begin position="147"/>
        <end position="165"/>
    </location>
</feature>
<name>A0A7T3RB79_9SPIR</name>
<reference evidence="9 10" key="1">
    <citation type="submission" date="2020-11" db="EMBL/GenBank/DDBJ databases">
        <title>Treponema Peruensis nv. sp., first commensal Treponema isolated from human feces.</title>
        <authorList>
            <person name="Belkhou C."/>
            <person name="Raes J."/>
        </authorList>
    </citation>
    <scope>NUCLEOTIDE SEQUENCE [LARGE SCALE GENOMIC DNA]</scope>
    <source>
        <strain evidence="9 10">RCC2812</strain>
    </source>
</reference>
<evidence type="ECO:0000256" key="2">
    <source>
        <dbReference type="ARBA" id="ARBA00022475"/>
    </source>
</evidence>
<evidence type="ECO:0000256" key="3">
    <source>
        <dbReference type="ARBA" id="ARBA00022679"/>
    </source>
</evidence>
<feature type="transmembrane region" description="Helical" evidence="8">
    <location>
        <begin position="172"/>
        <end position="189"/>
    </location>
</feature>
<dbReference type="PANTHER" id="PTHR22926">
    <property type="entry name" value="PHOSPHO-N-ACETYLMURAMOYL-PENTAPEPTIDE-TRANSFERASE"/>
    <property type="match status" value="1"/>
</dbReference>
<feature type="binding site" evidence="7">
    <location>
        <position position="223"/>
    </location>
    <ligand>
        <name>Mg(2+)</name>
        <dbReference type="ChEBI" id="CHEBI:18420"/>
    </ligand>
</feature>
<dbReference type="PANTHER" id="PTHR22926:SF3">
    <property type="entry name" value="UNDECAPRENYL-PHOSPHATE ALPHA-N-ACETYLGLUCOSAMINYL 1-PHOSPHATE TRANSFERASE"/>
    <property type="match status" value="1"/>
</dbReference>
<dbReference type="GO" id="GO:0016780">
    <property type="term" value="F:phosphotransferase activity, for other substituted phosphate groups"/>
    <property type="evidence" value="ECO:0007669"/>
    <property type="project" value="InterPro"/>
</dbReference>
<dbReference type="Proteomes" id="UP000595224">
    <property type="component" value="Chromosome"/>
</dbReference>
<accession>A0A7T3RB79</accession>
<gene>
    <name evidence="9" type="ORF">IWA51_06320</name>
</gene>
<feature type="transmembrane region" description="Helical" evidence="8">
    <location>
        <begin position="62"/>
        <end position="83"/>
    </location>
</feature>